<dbReference type="AlphaFoldDB" id="A0A0M8ZT82"/>
<reference evidence="1 2" key="1">
    <citation type="submission" date="2015-07" db="EMBL/GenBank/DDBJ databases">
        <title>The genome of Melipona quadrifasciata.</title>
        <authorList>
            <person name="Pan H."/>
            <person name="Kapheim K."/>
        </authorList>
    </citation>
    <scope>NUCLEOTIDE SEQUENCE [LARGE SCALE GENOMIC DNA]</scope>
    <source>
        <strain evidence="1">0111107301</strain>
        <tissue evidence="1">Whole body</tissue>
    </source>
</reference>
<dbReference type="EMBL" id="KQ435855">
    <property type="protein sequence ID" value="KOX70650.1"/>
    <property type="molecule type" value="Genomic_DNA"/>
</dbReference>
<organism evidence="1 2">
    <name type="scientific">Melipona quadrifasciata</name>
    <dbReference type="NCBI Taxonomy" id="166423"/>
    <lineage>
        <taxon>Eukaryota</taxon>
        <taxon>Metazoa</taxon>
        <taxon>Ecdysozoa</taxon>
        <taxon>Arthropoda</taxon>
        <taxon>Hexapoda</taxon>
        <taxon>Insecta</taxon>
        <taxon>Pterygota</taxon>
        <taxon>Neoptera</taxon>
        <taxon>Endopterygota</taxon>
        <taxon>Hymenoptera</taxon>
        <taxon>Apocrita</taxon>
        <taxon>Aculeata</taxon>
        <taxon>Apoidea</taxon>
        <taxon>Anthophila</taxon>
        <taxon>Apidae</taxon>
        <taxon>Melipona</taxon>
    </lineage>
</organism>
<name>A0A0M8ZT82_9HYME</name>
<accession>A0A0M8ZT82</accession>
<keyword evidence="2" id="KW-1185">Reference proteome</keyword>
<protein>
    <submittedName>
        <fullName evidence="1">Uncharacterized protein</fullName>
    </submittedName>
</protein>
<evidence type="ECO:0000313" key="2">
    <source>
        <dbReference type="Proteomes" id="UP000053105"/>
    </source>
</evidence>
<proteinExistence type="predicted"/>
<gene>
    <name evidence="1" type="ORF">WN51_03708</name>
</gene>
<dbReference type="Proteomes" id="UP000053105">
    <property type="component" value="Unassembled WGS sequence"/>
</dbReference>
<sequence>MTACILPFQKPDDTFSNSRSGISTLDKVSNFISLFNVTHITFEIPVRNFPKGTSRTFMKIVHAAVGGIVGLPGVDTLQLPIDDLQKVDHLLLAKTRSVPVARVLLPRQSLRAVIVAAGIPVLPLDLVLRVLLALVHLQVQQLLADLAEELDELSESRFDTTSTDLPAELLFIVHTGVPAVRDIGGRSAHLRLAVDVGPEPASDTFHQQAPRLPDTGGHVAVVAKVLDLVVQVESGLLGESVVPRVLHLGRLRAEGPRVFLAGGRRAGPLAVGPARPLGQPDDEIVGVAGVMDPIAEKFAGYGHHAVLDLVERRAFPLGLDARHPANTVASALLLLALAVLVGGALTQTLLAEQFRLSLVPRAHRRRRIPRVLVYTAVVVHLGLRLKRVLSNVPCQISMMELGNITQMFKENASSFASLKDLTCQSRKAARREINVLSVYTTVIENRFRALIGAVRLGLRSHAGAAIVQVTVRLTPIMLPSAWECWQKISEQEAVNTGRGLIESGIAAQCIQMDNSMSVKEKKCECGGRSVILARGVSLFENRTDTLNNSSTYQSVLHTDHYKDHYRLIPDVIRPEDAFSQSKFANVPEAVLKTVLNSAEVYAYILKVWMPTSFLLHGINQEQADENLKNSMILVATESTPDTNSLILFIERYKSSFFQKLDHCQAQISREFFDQLAKLTLAFRITPYMIPRRRQRRISDRYLTDNSIKKNIPDENSRSGEQAPIHAAGKLLWICHFFLTVRYPQLTRTYHGINEPRPQCRGMEGNKTIEKNSLSSLPLLKLCSSLEPTLNVQDFSMSVLPSQIRDRVQNLTNEKQILIFMTSEKGEFSERSSIFKLGRSFLEKGHVKELKRSSSWINQRIVQGEILYNAEARAASTTGAGDAFANRYAERDLHGVSSRVYSSLRPVAWITSASTGLARTLPYSANPLGLQQQCAVCSATTNRVGRFVEYFRSIFVL</sequence>
<evidence type="ECO:0000313" key="1">
    <source>
        <dbReference type="EMBL" id="KOX70650.1"/>
    </source>
</evidence>